<dbReference type="EMBL" id="JACIEK010000011">
    <property type="protein sequence ID" value="MBB3999699.1"/>
    <property type="molecule type" value="Genomic_DNA"/>
</dbReference>
<dbReference type="Gene3D" id="3.40.470.10">
    <property type="entry name" value="Uracil-DNA glycosylase-like domain"/>
    <property type="match status" value="1"/>
</dbReference>
<evidence type="ECO:0000313" key="3">
    <source>
        <dbReference type="Proteomes" id="UP000542776"/>
    </source>
</evidence>
<proteinExistence type="predicted"/>
<keyword evidence="3" id="KW-1185">Reference proteome</keyword>
<dbReference type="RefSeq" id="WP_062205668.1">
    <property type="nucleotide sequence ID" value="NZ_JACIEK010000011.1"/>
</dbReference>
<dbReference type="InterPro" id="IPR036895">
    <property type="entry name" value="Uracil-DNA_glycosylase-like_sf"/>
</dbReference>
<evidence type="ECO:0000259" key="1">
    <source>
        <dbReference type="Pfam" id="PF03167"/>
    </source>
</evidence>
<dbReference type="Proteomes" id="UP000542776">
    <property type="component" value="Unassembled WGS sequence"/>
</dbReference>
<protein>
    <submittedName>
        <fullName evidence="2">Uracil-DNA glycosylase</fullName>
    </submittedName>
</protein>
<evidence type="ECO:0000313" key="2">
    <source>
        <dbReference type="EMBL" id="MBB3999699.1"/>
    </source>
</evidence>
<dbReference type="CDD" id="cd10035">
    <property type="entry name" value="UDG_like"/>
    <property type="match status" value="1"/>
</dbReference>
<organism evidence="2 3">
    <name type="scientific">Aureimonas pseudogalii</name>
    <dbReference type="NCBI Taxonomy" id="1744844"/>
    <lineage>
        <taxon>Bacteria</taxon>
        <taxon>Pseudomonadati</taxon>
        <taxon>Pseudomonadota</taxon>
        <taxon>Alphaproteobacteria</taxon>
        <taxon>Hyphomicrobiales</taxon>
        <taxon>Aurantimonadaceae</taxon>
        <taxon>Aureimonas</taxon>
    </lineage>
</organism>
<sequence length="234" mass="25576">MIDGSTTSRRHSVDAIVERLAALPEKANLFNPYAGFDAEIEDADAPAIRRRNLGRYLAAMADRGVNDLWLGEAPSRFGARRTGVPFTGDGRLADLSERLGLDPPLARATRGTLPTLESGTSREIWNAVPDPLPLFWNAVLFHPHRGVLPLRNRTPTRTEIAEHRKVLEMIVAIFAPRRILCIGRVAQRAADGLGIPATYVRHPAQGGAVRFRAGVTAFLNKQPPAAAFPSLNRP</sequence>
<reference evidence="2 3" key="1">
    <citation type="submission" date="2020-08" db="EMBL/GenBank/DDBJ databases">
        <title>Genomic Encyclopedia of Type Strains, Phase IV (KMG-IV): sequencing the most valuable type-strain genomes for metagenomic binning, comparative biology and taxonomic classification.</title>
        <authorList>
            <person name="Goeker M."/>
        </authorList>
    </citation>
    <scope>NUCLEOTIDE SEQUENCE [LARGE SCALE GENOMIC DNA]</scope>
    <source>
        <strain evidence="2 3">DSM 102238</strain>
    </source>
</reference>
<gene>
    <name evidence="2" type="ORF">GGR04_003569</name>
</gene>
<dbReference type="InterPro" id="IPR005122">
    <property type="entry name" value="Uracil-DNA_glycosylase-like"/>
</dbReference>
<dbReference type="AlphaFoldDB" id="A0A7W6H6V3"/>
<dbReference type="Pfam" id="PF03167">
    <property type="entry name" value="UDG"/>
    <property type="match status" value="1"/>
</dbReference>
<feature type="domain" description="Uracil-DNA glycosylase-like" evidence="1">
    <location>
        <begin position="69"/>
        <end position="193"/>
    </location>
</feature>
<dbReference type="SUPFAM" id="SSF52141">
    <property type="entry name" value="Uracil-DNA glycosylase-like"/>
    <property type="match status" value="1"/>
</dbReference>
<accession>A0A7W6H6V3</accession>
<comment type="caution">
    <text evidence="2">The sequence shown here is derived from an EMBL/GenBank/DDBJ whole genome shotgun (WGS) entry which is preliminary data.</text>
</comment>
<name>A0A7W6H6V3_9HYPH</name>